<dbReference type="PATRIC" id="fig|728005.3.peg.2322"/>
<dbReference type="InterPro" id="IPR019704">
    <property type="entry name" value="Flagellar_assmbl_FliX_class2"/>
</dbReference>
<keyword evidence="3" id="KW-0282">Flagellum</keyword>
<sequence>MRIDTTNRTTGIGRGNAAGRTGSGVDFVPAGGAAPARVAGNMPTQAMTGMDSILALQAVEVPLTSKKKAVRRGASLLDMLDEIKADLLIGKVSPDSLDSMTTMLSEMRERSLPGLDSLLNDIELRVRVELAKFGRYPPI</sequence>
<organism evidence="3 5">
    <name type="scientific">Devosia psychrophila</name>
    <dbReference type="NCBI Taxonomy" id="728005"/>
    <lineage>
        <taxon>Bacteria</taxon>
        <taxon>Pseudomonadati</taxon>
        <taxon>Pseudomonadota</taxon>
        <taxon>Alphaproteobacteria</taxon>
        <taxon>Hyphomicrobiales</taxon>
        <taxon>Devosiaceae</taxon>
        <taxon>Devosia</taxon>
    </lineage>
</organism>
<evidence type="ECO:0000313" key="2">
    <source>
        <dbReference type="EMBL" id="KKC34517.1"/>
    </source>
</evidence>
<evidence type="ECO:0000256" key="1">
    <source>
        <dbReference type="SAM" id="MobiDB-lite"/>
    </source>
</evidence>
<reference evidence="3 5" key="2">
    <citation type="submission" date="2016-10" db="EMBL/GenBank/DDBJ databases">
        <authorList>
            <person name="de Groot N.N."/>
        </authorList>
    </citation>
    <scope>NUCLEOTIDE SEQUENCE [LARGE SCALE GENOMIC DNA]</scope>
    <source>
        <strain evidence="3 5">CGMCC 1.10210</strain>
    </source>
</reference>
<dbReference type="RefSeq" id="WP_046169443.1">
    <property type="nucleotide sequence ID" value="NZ_FOMB01000007.1"/>
</dbReference>
<keyword evidence="3" id="KW-0969">Cilium</keyword>
<name>A0A0F5Q0Q5_9HYPH</name>
<protein>
    <submittedName>
        <fullName evidence="3">Class II flagellar assembly regulator</fullName>
    </submittedName>
</protein>
<dbReference type="EMBL" id="FOMB01000007">
    <property type="protein sequence ID" value="SFC57825.1"/>
    <property type="molecule type" value="Genomic_DNA"/>
</dbReference>
<evidence type="ECO:0000313" key="3">
    <source>
        <dbReference type="EMBL" id="SFC57825.1"/>
    </source>
</evidence>
<dbReference type="Proteomes" id="UP000182258">
    <property type="component" value="Unassembled WGS sequence"/>
</dbReference>
<dbReference type="Pfam" id="PF10768">
    <property type="entry name" value="FliX"/>
    <property type="match status" value="1"/>
</dbReference>
<dbReference type="Proteomes" id="UP000033519">
    <property type="component" value="Unassembled WGS sequence"/>
</dbReference>
<dbReference type="STRING" id="728005.SAMN04488059_10753"/>
<keyword evidence="4" id="KW-1185">Reference proteome</keyword>
<dbReference type="EMBL" id="LAPV01000019">
    <property type="protein sequence ID" value="KKC34517.1"/>
    <property type="molecule type" value="Genomic_DNA"/>
</dbReference>
<feature type="region of interest" description="Disordered" evidence="1">
    <location>
        <begin position="1"/>
        <end position="24"/>
    </location>
</feature>
<evidence type="ECO:0000313" key="4">
    <source>
        <dbReference type="Proteomes" id="UP000033519"/>
    </source>
</evidence>
<evidence type="ECO:0000313" key="5">
    <source>
        <dbReference type="Proteomes" id="UP000182258"/>
    </source>
</evidence>
<proteinExistence type="predicted"/>
<keyword evidence="3" id="KW-0966">Cell projection</keyword>
<accession>A0A0F5Q0Q5</accession>
<dbReference type="GO" id="GO:0044781">
    <property type="term" value="P:bacterial-type flagellum organization"/>
    <property type="evidence" value="ECO:0007669"/>
    <property type="project" value="InterPro"/>
</dbReference>
<dbReference type="AlphaFoldDB" id="A0A0F5Q0Q5"/>
<feature type="compositionally biased region" description="Low complexity" evidence="1">
    <location>
        <begin position="1"/>
        <end position="11"/>
    </location>
</feature>
<dbReference type="OrthoDB" id="8005693at2"/>
<gene>
    <name evidence="3" type="ORF">SAMN04488059_10753</name>
    <name evidence="2" type="ORF">WH91_02475</name>
</gene>
<reference evidence="2 4" key="1">
    <citation type="submission" date="2015-03" db="EMBL/GenBank/DDBJ databases">
        <authorList>
            <person name="Lepp D."/>
            <person name="Hassan Y.I."/>
            <person name="Li X.-Z."/>
            <person name="Zhou T."/>
        </authorList>
    </citation>
    <scope>NUCLEOTIDE SEQUENCE [LARGE SCALE GENOMIC DNA]</scope>
    <source>
        <strain evidence="2 4">Cr7-05</strain>
    </source>
</reference>